<feature type="domain" description="Velvet" evidence="7">
    <location>
        <begin position="62"/>
        <end position="254"/>
    </location>
</feature>
<comment type="caution">
    <text evidence="8">The sequence shown here is derived from an EMBL/GenBank/DDBJ whole genome shotgun (WGS) entry which is preliminary data.</text>
</comment>
<protein>
    <submittedName>
        <fullName evidence="8">Velum formation- protein</fullName>
    </submittedName>
</protein>
<proteinExistence type="predicted"/>
<accession>A0AAN8ICH0</accession>
<comment type="subcellular location">
    <subcellularLocation>
        <location evidence="1">Nucleus</location>
    </subcellularLocation>
</comment>
<evidence type="ECO:0000256" key="2">
    <source>
        <dbReference type="ARBA" id="ARBA00022969"/>
    </source>
</evidence>
<keyword evidence="2" id="KW-0749">Sporulation</keyword>
<dbReference type="GO" id="GO:0030435">
    <property type="term" value="P:sporulation resulting in formation of a cellular spore"/>
    <property type="evidence" value="ECO:0007669"/>
    <property type="project" value="UniProtKB-KW"/>
</dbReference>
<sequence>MDQRGLEEEPYMAGEHAMPESCPRSSVVVPHRYRESADDEAIRQKRERDEPLDESNQQLIRTRRLDASSPKMKVVSQPRMAVERKNKPKVDIRNLTDGQLTKRKTSIYPLHPAPVLQLTDTDGKTLNVINCGNYLAIARLRPAPSNDRDVGREELFGTTCVRIDRLQDKDWKYEEAYICFADLHIKHKGEYYLEFHLFEMVEDMPERNNHLTYRCSINSDVFKVYGPKDTLPSITECHPVIDYLKHKGFKIYPRRPPAQKKSPKEAKWNSTIASEKAESSNQVRASRKTRLAAPVATSRYAAEAMQGYVAPGPQYGMARQQSLPVLDHNQATVLPYVDPSIQARPYASTMPQYYTAPQNHFQDQMPSAHDQHLDPSTVAQNAVQEAHDWFAELGRRVRPGNQSAHLTTSHEDEALLQSQWDPAPDPTLAPAYQNHALYAQGQYGSRLFAPNNPENAQPPFDPMLFANNNSQTAQLQYDPRSFASNGSEIAQPNAQPPYNPGLYADSSSGTNNLPEPGVDEYANGEIPDPDSQQFYEHDPIFPRGYFQHGNNQ</sequence>
<reference evidence="8 9" key="1">
    <citation type="submission" date="2022-12" db="EMBL/GenBank/DDBJ databases">
        <title>Genomic features and morphological characterization of a novel Knufia sp. strain isolated from spacecraft assembly facility.</title>
        <authorList>
            <person name="Teixeira M."/>
            <person name="Chander A.M."/>
            <person name="Stajich J.E."/>
            <person name="Venkateswaran K."/>
        </authorList>
    </citation>
    <scope>NUCLEOTIDE SEQUENCE [LARGE SCALE GENOMIC DNA]</scope>
    <source>
        <strain evidence="8 9">FJI-L2-BK-P2</strain>
    </source>
</reference>
<organism evidence="8 9">
    <name type="scientific">Knufia fluminis</name>
    <dbReference type="NCBI Taxonomy" id="191047"/>
    <lineage>
        <taxon>Eukaryota</taxon>
        <taxon>Fungi</taxon>
        <taxon>Dikarya</taxon>
        <taxon>Ascomycota</taxon>
        <taxon>Pezizomycotina</taxon>
        <taxon>Eurotiomycetes</taxon>
        <taxon>Chaetothyriomycetidae</taxon>
        <taxon>Chaetothyriales</taxon>
        <taxon>Trichomeriaceae</taxon>
        <taxon>Knufia</taxon>
    </lineage>
</organism>
<dbReference type="PROSITE" id="PS51821">
    <property type="entry name" value="VELVET"/>
    <property type="match status" value="1"/>
</dbReference>
<keyword evidence="5" id="KW-0539">Nucleus</keyword>
<feature type="compositionally biased region" description="Polar residues" evidence="6">
    <location>
        <begin position="268"/>
        <end position="284"/>
    </location>
</feature>
<dbReference type="PANTHER" id="PTHR33572:SF18">
    <property type="entry name" value="SPORE DEVELOPMENT REGULATOR VOSA"/>
    <property type="match status" value="1"/>
</dbReference>
<dbReference type="InterPro" id="IPR037525">
    <property type="entry name" value="Velvet_dom"/>
</dbReference>
<evidence type="ECO:0000256" key="1">
    <source>
        <dbReference type="ARBA" id="ARBA00004123"/>
    </source>
</evidence>
<evidence type="ECO:0000256" key="3">
    <source>
        <dbReference type="ARBA" id="ARBA00023015"/>
    </source>
</evidence>
<evidence type="ECO:0000256" key="5">
    <source>
        <dbReference type="ARBA" id="ARBA00023242"/>
    </source>
</evidence>
<keyword evidence="3" id="KW-0805">Transcription regulation</keyword>
<dbReference type="InterPro" id="IPR021740">
    <property type="entry name" value="Velvet"/>
</dbReference>
<dbReference type="Proteomes" id="UP001316803">
    <property type="component" value="Unassembled WGS sequence"/>
</dbReference>
<feature type="region of interest" description="Disordered" evidence="6">
    <location>
        <begin position="483"/>
        <end position="552"/>
    </location>
</feature>
<evidence type="ECO:0000256" key="4">
    <source>
        <dbReference type="ARBA" id="ARBA00023163"/>
    </source>
</evidence>
<feature type="compositionally biased region" description="Basic and acidic residues" evidence="6">
    <location>
        <begin position="32"/>
        <end position="49"/>
    </location>
</feature>
<keyword evidence="9" id="KW-1185">Reference proteome</keyword>
<dbReference type="PANTHER" id="PTHR33572">
    <property type="entry name" value="SPORE DEVELOPMENT REGULATOR VOSA"/>
    <property type="match status" value="1"/>
</dbReference>
<dbReference type="EMBL" id="JAKLMC020000001">
    <property type="protein sequence ID" value="KAK5958535.1"/>
    <property type="molecule type" value="Genomic_DNA"/>
</dbReference>
<dbReference type="Pfam" id="PF11754">
    <property type="entry name" value="Velvet"/>
    <property type="match status" value="1"/>
</dbReference>
<keyword evidence="4" id="KW-0804">Transcription</keyword>
<feature type="region of interest" description="Disordered" evidence="6">
    <location>
        <begin position="1"/>
        <end position="61"/>
    </location>
</feature>
<feature type="compositionally biased region" description="Polar residues" evidence="6">
    <location>
        <begin position="483"/>
        <end position="493"/>
    </location>
</feature>
<dbReference type="Gene3D" id="2.60.40.3960">
    <property type="entry name" value="Velvet domain"/>
    <property type="match status" value="1"/>
</dbReference>
<dbReference type="InterPro" id="IPR038491">
    <property type="entry name" value="Velvet_dom_sf"/>
</dbReference>
<dbReference type="GO" id="GO:0005634">
    <property type="term" value="C:nucleus"/>
    <property type="evidence" value="ECO:0007669"/>
    <property type="project" value="UniProtKB-SubCell"/>
</dbReference>
<evidence type="ECO:0000256" key="6">
    <source>
        <dbReference type="SAM" id="MobiDB-lite"/>
    </source>
</evidence>
<dbReference type="AlphaFoldDB" id="A0AAN8ICH0"/>
<evidence type="ECO:0000313" key="9">
    <source>
        <dbReference type="Proteomes" id="UP001316803"/>
    </source>
</evidence>
<evidence type="ECO:0000313" key="8">
    <source>
        <dbReference type="EMBL" id="KAK5958535.1"/>
    </source>
</evidence>
<gene>
    <name evidence="8" type="primary">VEL1</name>
    <name evidence="8" type="ORF">OHC33_000378</name>
</gene>
<name>A0AAN8ICH0_9EURO</name>
<evidence type="ECO:0000259" key="7">
    <source>
        <dbReference type="PROSITE" id="PS51821"/>
    </source>
</evidence>
<feature type="region of interest" description="Disordered" evidence="6">
    <location>
        <begin position="254"/>
        <end position="286"/>
    </location>
</feature>